<keyword evidence="4" id="KW-0408">Iron</keyword>
<dbReference type="GO" id="GO:0046872">
    <property type="term" value="F:metal ion binding"/>
    <property type="evidence" value="ECO:0007669"/>
    <property type="project" value="UniProtKB-KW"/>
</dbReference>
<dbReference type="AlphaFoldDB" id="A0AAD2FL45"/>
<evidence type="ECO:0000256" key="3">
    <source>
        <dbReference type="ARBA" id="ARBA00022723"/>
    </source>
</evidence>
<evidence type="ECO:0000256" key="2">
    <source>
        <dbReference type="ARBA" id="ARBA00022617"/>
    </source>
</evidence>
<accession>A0AAD2FL45</accession>
<dbReference type="InterPro" id="IPR009050">
    <property type="entry name" value="Globin-like_sf"/>
</dbReference>
<dbReference type="Gene3D" id="1.10.490.10">
    <property type="entry name" value="Globins"/>
    <property type="match status" value="1"/>
</dbReference>
<evidence type="ECO:0000256" key="1">
    <source>
        <dbReference type="ARBA" id="ARBA00022448"/>
    </source>
</evidence>
<sequence>MSIMNNYRDNLVEKVGGQSQFEYIVIKYCEGIQDDSSVQTFFADMDLNGLIDLQKEFLNAALLDLNQEEAQAAMGRLAMKHQHLWSGLEERHFDVLKAHFIEALRDCWVEEKYVALFDKHYDSLRPLFQQAGGKTNNKDTAERIHIHSSMAQRSVMRNNRLGAGMPGNPRT</sequence>
<keyword evidence="2" id="KW-0349">Heme</keyword>
<dbReference type="EMBL" id="CAKOGP040000779">
    <property type="protein sequence ID" value="CAJ1939281.1"/>
    <property type="molecule type" value="Genomic_DNA"/>
</dbReference>
<organism evidence="5 6">
    <name type="scientific">Cylindrotheca closterium</name>
    <dbReference type="NCBI Taxonomy" id="2856"/>
    <lineage>
        <taxon>Eukaryota</taxon>
        <taxon>Sar</taxon>
        <taxon>Stramenopiles</taxon>
        <taxon>Ochrophyta</taxon>
        <taxon>Bacillariophyta</taxon>
        <taxon>Bacillariophyceae</taxon>
        <taxon>Bacillariophycidae</taxon>
        <taxon>Bacillariales</taxon>
        <taxon>Bacillariaceae</taxon>
        <taxon>Cylindrotheca</taxon>
    </lineage>
</organism>
<protein>
    <submittedName>
        <fullName evidence="5">Uncharacterized protein</fullName>
    </submittedName>
</protein>
<evidence type="ECO:0000313" key="5">
    <source>
        <dbReference type="EMBL" id="CAJ1939281.1"/>
    </source>
</evidence>
<dbReference type="Pfam" id="PF01152">
    <property type="entry name" value="Bac_globin"/>
    <property type="match status" value="1"/>
</dbReference>
<gene>
    <name evidence="5" type="ORF">CYCCA115_LOCUS6518</name>
</gene>
<dbReference type="InterPro" id="IPR001486">
    <property type="entry name" value="Hemoglobin_trunc"/>
</dbReference>
<comment type="caution">
    <text evidence="5">The sequence shown here is derived from an EMBL/GenBank/DDBJ whole genome shotgun (WGS) entry which is preliminary data.</text>
</comment>
<proteinExistence type="predicted"/>
<keyword evidence="1" id="KW-0813">Transport</keyword>
<reference evidence="5" key="1">
    <citation type="submission" date="2023-08" db="EMBL/GenBank/DDBJ databases">
        <authorList>
            <person name="Audoor S."/>
            <person name="Bilcke G."/>
        </authorList>
    </citation>
    <scope>NUCLEOTIDE SEQUENCE</scope>
</reference>
<dbReference type="InterPro" id="IPR012292">
    <property type="entry name" value="Globin/Proto"/>
</dbReference>
<dbReference type="GO" id="GO:0020037">
    <property type="term" value="F:heme binding"/>
    <property type="evidence" value="ECO:0007669"/>
    <property type="project" value="InterPro"/>
</dbReference>
<keyword evidence="6" id="KW-1185">Reference proteome</keyword>
<name>A0AAD2FL45_9STRA</name>
<dbReference type="Proteomes" id="UP001295423">
    <property type="component" value="Unassembled WGS sequence"/>
</dbReference>
<evidence type="ECO:0000256" key="4">
    <source>
        <dbReference type="ARBA" id="ARBA00023004"/>
    </source>
</evidence>
<dbReference type="GO" id="GO:0019825">
    <property type="term" value="F:oxygen binding"/>
    <property type="evidence" value="ECO:0007669"/>
    <property type="project" value="InterPro"/>
</dbReference>
<dbReference type="SUPFAM" id="SSF46458">
    <property type="entry name" value="Globin-like"/>
    <property type="match status" value="1"/>
</dbReference>
<evidence type="ECO:0000313" key="6">
    <source>
        <dbReference type="Proteomes" id="UP001295423"/>
    </source>
</evidence>
<keyword evidence="3" id="KW-0479">Metal-binding</keyword>